<dbReference type="Pfam" id="PF12848">
    <property type="entry name" value="ABC_tran_Xtn"/>
    <property type="match status" value="1"/>
</dbReference>
<feature type="domain" description="ABC transporter" evidence="4">
    <location>
        <begin position="325"/>
        <end position="539"/>
    </location>
</feature>
<organism evidence="5 6">
    <name type="scientific">Bosea minatitlanensis</name>
    <dbReference type="NCBI Taxonomy" id="128782"/>
    <lineage>
        <taxon>Bacteria</taxon>
        <taxon>Pseudomonadati</taxon>
        <taxon>Pseudomonadota</taxon>
        <taxon>Alphaproteobacteria</taxon>
        <taxon>Hyphomicrobiales</taxon>
        <taxon>Boseaceae</taxon>
        <taxon>Bosea</taxon>
    </lineage>
</organism>
<dbReference type="InterPro" id="IPR032781">
    <property type="entry name" value="ABC_tran_Xtn"/>
</dbReference>
<keyword evidence="2" id="KW-0547">Nucleotide-binding</keyword>
<name>A0ABW0F3R0_9HYPH</name>
<dbReference type="GO" id="GO:0005524">
    <property type="term" value="F:ATP binding"/>
    <property type="evidence" value="ECO:0007669"/>
    <property type="project" value="UniProtKB-KW"/>
</dbReference>
<keyword evidence="6" id="KW-1185">Reference proteome</keyword>
<dbReference type="SMART" id="SM00382">
    <property type="entry name" value="AAA"/>
    <property type="match status" value="2"/>
</dbReference>
<evidence type="ECO:0000256" key="2">
    <source>
        <dbReference type="ARBA" id="ARBA00022741"/>
    </source>
</evidence>
<dbReference type="InterPro" id="IPR017871">
    <property type="entry name" value="ABC_transporter-like_CS"/>
</dbReference>
<evidence type="ECO:0000313" key="6">
    <source>
        <dbReference type="Proteomes" id="UP001595976"/>
    </source>
</evidence>
<evidence type="ECO:0000256" key="3">
    <source>
        <dbReference type="ARBA" id="ARBA00022840"/>
    </source>
</evidence>
<dbReference type="EMBL" id="JBHSLI010000005">
    <property type="protein sequence ID" value="MFC5294038.1"/>
    <property type="molecule type" value="Genomic_DNA"/>
</dbReference>
<dbReference type="InterPro" id="IPR051309">
    <property type="entry name" value="ABCF_ATPase"/>
</dbReference>
<comment type="similarity">
    <text evidence="1">Belongs to the ABC transporter superfamily.</text>
</comment>
<dbReference type="PANTHER" id="PTHR42855:SF2">
    <property type="entry name" value="DRUG RESISTANCE ABC TRANSPORTER,ATP-BINDING PROTEIN"/>
    <property type="match status" value="1"/>
</dbReference>
<reference evidence="6" key="1">
    <citation type="journal article" date="2019" name="Int. J. Syst. Evol. Microbiol.">
        <title>The Global Catalogue of Microorganisms (GCM) 10K type strain sequencing project: providing services to taxonomists for standard genome sequencing and annotation.</title>
        <authorList>
            <consortium name="The Broad Institute Genomics Platform"/>
            <consortium name="The Broad Institute Genome Sequencing Center for Infectious Disease"/>
            <person name="Wu L."/>
            <person name="Ma J."/>
        </authorList>
    </citation>
    <scope>NUCLEOTIDE SEQUENCE [LARGE SCALE GENOMIC DNA]</scope>
    <source>
        <strain evidence="6">CGMCC 1.15643</strain>
    </source>
</reference>
<dbReference type="InterPro" id="IPR027417">
    <property type="entry name" value="P-loop_NTPase"/>
</dbReference>
<dbReference type="Gene3D" id="3.40.50.300">
    <property type="entry name" value="P-loop containing nucleotide triphosphate hydrolases"/>
    <property type="match status" value="2"/>
</dbReference>
<evidence type="ECO:0000259" key="4">
    <source>
        <dbReference type="PROSITE" id="PS50893"/>
    </source>
</evidence>
<dbReference type="PROSITE" id="PS50893">
    <property type="entry name" value="ABC_TRANSPORTER_2"/>
    <property type="match status" value="2"/>
</dbReference>
<keyword evidence="3 5" id="KW-0067">ATP-binding</keyword>
<comment type="caution">
    <text evidence="5">The sequence shown here is derived from an EMBL/GenBank/DDBJ whole genome shotgun (WGS) entry which is preliminary data.</text>
</comment>
<dbReference type="InterPro" id="IPR003439">
    <property type="entry name" value="ABC_transporter-like_ATP-bd"/>
</dbReference>
<dbReference type="InterPro" id="IPR003593">
    <property type="entry name" value="AAA+_ATPase"/>
</dbReference>
<feature type="domain" description="ABC transporter" evidence="4">
    <location>
        <begin position="2"/>
        <end position="258"/>
    </location>
</feature>
<dbReference type="PROSITE" id="PS00211">
    <property type="entry name" value="ABC_TRANSPORTER_1"/>
    <property type="match status" value="2"/>
</dbReference>
<gene>
    <name evidence="5" type="ORF">ACFPK2_13680</name>
</gene>
<dbReference type="PANTHER" id="PTHR42855">
    <property type="entry name" value="ABC TRANSPORTER ATP-BINDING SUBUNIT"/>
    <property type="match status" value="1"/>
</dbReference>
<dbReference type="Proteomes" id="UP001595976">
    <property type="component" value="Unassembled WGS sequence"/>
</dbReference>
<sequence length="540" mass="59111">MIRLENISKQNGKQIVFIEASAALQKGEKVGLVGPNGAGKTTLFRLITGEESPDEGQVSIDRGTTIGYFSQDVGEMSGMSVVSAVMDGAGLVSSVAAELAALEAAMADPDRADEMEEIVLRYGEVQARFEELDGYALDGRAREVLAGLGFSPAMTEGDVGALSGGWKMRVALARILLMAPDAMLLDEPSNHLDIESLIWLEEFLKGYEGALLMTSHDRSFMNRIVGKIVEIDGGALTTYSGDYEFYQQQRALSEKQQQAQFERQQAMLAKEIAFIERFKARASHAAQVQSRVKKLDKIERVEPPKRRQTVKFEFQPAPRSGDDVAGLKGVAKRYGEKVIYDGFDFQIRRRERWCVMGVNGAGKSTLLKLVTGTSEPDSGTVQLGAGVKLGYFAQHSMEILDGDRTVFETLEDAFPQANQGSLRALAGCFGFSGDDVEKRCRVLSGGEKARLVMALMLYDPPNFLVLDEPTNHLDIATKEMLIEALAAFEGTMLFVSHDRHFLAALSNRVLELTPEGVHAYGGGYTEYVARTGQEAPGLRH</sequence>
<dbReference type="SUPFAM" id="SSF52540">
    <property type="entry name" value="P-loop containing nucleoside triphosphate hydrolases"/>
    <property type="match status" value="2"/>
</dbReference>
<dbReference type="CDD" id="cd03221">
    <property type="entry name" value="ABCF_EF-3"/>
    <property type="match status" value="2"/>
</dbReference>
<proteinExistence type="inferred from homology"/>
<evidence type="ECO:0000256" key="1">
    <source>
        <dbReference type="ARBA" id="ARBA00005417"/>
    </source>
</evidence>
<dbReference type="RefSeq" id="WP_158443713.1">
    <property type="nucleotide sequence ID" value="NZ_JAOAOS010000005.1"/>
</dbReference>
<accession>A0ABW0F3R0</accession>
<dbReference type="Pfam" id="PF00005">
    <property type="entry name" value="ABC_tran"/>
    <property type="match status" value="2"/>
</dbReference>
<evidence type="ECO:0000313" key="5">
    <source>
        <dbReference type="EMBL" id="MFC5294038.1"/>
    </source>
</evidence>
<protein>
    <submittedName>
        <fullName evidence="5">ABC-F family ATP-binding cassette domain-containing protein</fullName>
    </submittedName>
</protein>